<dbReference type="PANTHER" id="PTHR36806">
    <property type="entry name" value="ADENINE PHOSPHORIBOSYLTRANSFERASE"/>
    <property type="match status" value="1"/>
</dbReference>
<evidence type="ECO:0008006" key="4">
    <source>
        <dbReference type="Google" id="ProtNLM"/>
    </source>
</evidence>
<dbReference type="AlphaFoldDB" id="A0A540KXI2"/>
<evidence type="ECO:0000256" key="1">
    <source>
        <dbReference type="SAM" id="SignalP"/>
    </source>
</evidence>
<protein>
    <recommendedName>
        <fullName evidence="4">Pectinesterase inhibitor domain-containing protein</fullName>
    </recommendedName>
</protein>
<sequence>MAKTTPSHPTLLFLTLLLLTTAQPSQSFSYSLYPTLFSLAHSLMTRVANLREARGDVSGSRRARAVSSKLERGLGMGVWGFMWSAGWDDLRNYAWRDLPYSEADGAVADANGLLRWLGDLTQRQSDSDRAVWVAQNYQTILKASNSLLRRLLKVLYHSETLREMVKAVQREVVEGELFRDCLELGSNDLNGVIQILKDLGSQYGSTTPPRTMTLLRAIYLFVACN</sequence>
<dbReference type="Proteomes" id="UP000315295">
    <property type="component" value="Unassembled WGS sequence"/>
</dbReference>
<name>A0A540KXI2_MALBA</name>
<reference evidence="2 3" key="1">
    <citation type="journal article" date="2019" name="G3 (Bethesda)">
        <title>Sequencing of a Wild Apple (Malus baccata) Genome Unravels the Differences Between Cultivated and Wild Apple Species Regarding Disease Resistance and Cold Tolerance.</title>
        <authorList>
            <person name="Chen X."/>
        </authorList>
    </citation>
    <scope>NUCLEOTIDE SEQUENCE [LARGE SCALE GENOMIC DNA]</scope>
    <source>
        <strain evidence="3">cv. Shandingzi</strain>
        <tissue evidence="2">Leaves</tissue>
    </source>
</reference>
<feature type="chain" id="PRO_5021939890" description="Pectinesterase inhibitor domain-containing protein" evidence="1">
    <location>
        <begin position="28"/>
        <end position="225"/>
    </location>
</feature>
<proteinExistence type="predicted"/>
<comment type="caution">
    <text evidence="2">The sequence shown here is derived from an EMBL/GenBank/DDBJ whole genome shotgun (WGS) entry which is preliminary data.</text>
</comment>
<dbReference type="EMBL" id="VIEB01000895">
    <property type="protein sequence ID" value="TQD78722.1"/>
    <property type="molecule type" value="Genomic_DNA"/>
</dbReference>
<keyword evidence="1" id="KW-0732">Signal</keyword>
<accession>A0A540KXI2</accession>
<keyword evidence="3" id="KW-1185">Reference proteome</keyword>
<dbReference type="STRING" id="106549.A0A540KXI2"/>
<organism evidence="2 3">
    <name type="scientific">Malus baccata</name>
    <name type="common">Siberian crab apple</name>
    <name type="synonym">Pyrus baccata</name>
    <dbReference type="NCBI Taxonomy" id="106549"/>
    <lineage>
        <taxon>Eukaryota</taxon>
        <taxon>Viridiplantae</taxon>
        <taxon>Streptophyta</taxon>
        <taxon>Embryophyta</taxon>
        <taxon>Tracheophyta</taxon>
        <taxon>Spermatophyta</taxon>
        <taxon>Magnoliopsida</taxon>
        <taxon>eudicotyledons</taxon>
        <taxon>Gunneridae</taxon>
        <taxon>Pentapetalae</taxon>
        <taxon>rosids</taxon>
        <taxon>fabids</taxon>
        <taxon>Rosales</taxon>
        <taxon>Rosaceae</taxon>
        <taxon>Amygdaloideae</taxon>
        <taxon>Maleae</taxon>
        <taxon>Malus</taxon>
    </lineage>
</organism>
<feature type="signal peptide" evidence="1">
    <location>
        <begin position="1"/>
        <end position="27"/>
    </location>
</feature>
<evidence type="ECO:0000313" key="3">
    <source>
        <dbReference type="Proteomes" id="UP000315295"/>
    </source>
</evidence>
<evidence type="ECO:0000313" key="2">
    <source>
        <dbReference type="EMBL" id="TQD78722.1"/>
    </source>
</evidence>
<gene>
    <name evidence="2" type="ORF">C1H46_035726</name>
</gene>